<dbReference type="Proteomes" id="UP000051952">
    <property type="component" value="Unassembled WGS sequence"/>
</dbReference>
<keyword evidence="1" id="KW-0808">Transferase</keyword>
<dbReference type="AlphaFoldDB" id="A0A0S4IPI3"/>
<dbReference type="VEuPathDB" id="TriTrypDB:BSAL_66485"/>
<reference evidence="2" key="1">
    <citation type="submission" date="2015-09" db="EMBL/GenBank/DDBJ databases">
        <authorList>
            <consortium name="Pathogen Informatics"/>
        </authorList>
    </citation>
    <scope>NUCLEOTIDE SEQUENCE [LARGE SCALE GENOMIC DNA]</scope>
    <source>
        <strain evidence="2">Lake Konstanz</strain>
    </source>
</reference>
<proteinExistence type="predicted"/>
<protein>
    <submittedName>
        <fullName evidence="1">Reverse transcriptase, putative</fullName>
    </submittedName>
</protein>
<evidence type="ECO:0000313" key="2">
    <source>
        <dbReference type="Proteomes" id="UP000051952"/>
    </source>
</evidence>
<gene>
    <name evidence="1" type="ORF">BSAL_66485</name>
</gene>
<sequence length="301" mass="32720">MRRCALHALRLRSLSPVRTPAVREALDTADRAWSLVETARQVGRQEFVPSFLAHAKVCTARLEAAIAFACAHPGANGPCYSGSAAWKVFLAVSAPHTPLPPCVGNWTTERAIAEGFADLFAAKSAGTDALPRRPAAEPPPQVTSAEVQMAIAAFSRGKAGDPDGLDAELLQLLPSDAHLWLAKVFDMCLRTGLPARWKRECRGTGAETRETNRPAVLLPPCGADLSPVPHARADRPWSCSGWTMAFSDDAVWLPPWLFNGGRDCFPGDVACGRFERADTIPRCWRRHDRRVLSCSPLIFCS</sequence>
<accession>A0A0S4IPI3</accession>
<name>A0A0S4IPI3_BODSA</name>
<dbReference type="GO" id="GO:0003964">
    <property type="term" value="F:RNA-directed DNA polymerase activity"/>
    <property type="evidence" value="ECO:0007669"/>
    <property type="project" value="UniProtKB-KW"/>
</dbReference>
<evidence type="ECO:0000313" key="1">
    <source>
        <dbReference type="EMBL" id="CUF85811.1"/>
    </source>
</evidence>
<keyword evidence="1" id="KW-0695">RNA-directed DNA polymerase</keyword>
<dbReference type="EMBL" id="CYKH01000421">
    <property type="protein sequence ID" value="CUF85811.1"/>
    <property type="molecule type" value="Genomic_DNA"/>
</dbReference>
<organism evidence="1 2">
    <name type="scientific">Bodo saltans</name>
    <name type="common">Flagellated protozoan</name>
    <dbReference type="NCBI Taxonomy" id="75058"/>
    <lineage>
        <taxon>Eukaryota</taxon>
        <taxon>Discoba</taxon>
        <taxon>Euglenozoa</taxon>
        <taxon>Kinetoplastea</taxon>
        <taxon>Metakinetoplastina</taxon>
        <taxon>Eubodonida</taxon>
        <taxon>Bodonidae</taxon>
        <taxon>Bodo</taxon>
    </lineage>
</organism>
<keyword evidence="1" id="KW-0548">Nucleotidyltransferase</keyword>
<keyword evidence="2" id="KW-1185">Reference proteome</keyword>